<feature type="domain" description="EF-hand" evidence="3">
    <location>
        <begin position="41"/>
        <end position="76"/>
    </location>
</feature>
<proteinExistence type="predicted"/>
<protein>
    <recommendedName>
        <fullName evidence="3">EF-hand domain-containing protein</fullName>
    </recommendedName>
</protein>
<gene>
    <name evidence="4" type="ORF">GSLYS_00005453001</name>
</gene>
<dbReference type="InterPro" id="IPR018247">
    <property type="entry name" value="EF_Hand_1_Ca_BS"/>
</dbReference>
<evidence type="ECO:0000259" key="3">
    <source>
        <dbReference type="PROSITE" id="PS50222"/>
    </source>
</evidence>
<sequence>MSGLVKFLLFLPALAFCGDVDWANIATAMFQQIDDNKDGMINVTEIDHHCKNYDINGDGMISKDEYTNAIVAALGRNKAVLSIVDKLMDELDYNGNEHLDKTDSDKLYAVIKGVDKEVYQQDFTEWFLLAVSLVNQEQGEKTK</sequence>
<keyword evidence="2" id="KW-0732">Signal</keyword>
<dbReference type="GO" id="GO:0005509">
    <property type="term" value="F:calcium ion binding"/>
    <property type="evidence" value="ECO:0007669"/>
    <property type="project" value="InterPro"/>
</dbReference>
<accession>A0AAV2HD56</accession>
<evidence type="ECO:0000313" key="4">
    <source>
        <dbReference type="EMBL" id="CAL1531358.1"/>
    </source>
</evidence>
<dbReference type="Gene3D" id="1.10.238.10">
    <property type="entry name" value="EF-hand"/>
    <property type="match status" value="1"/>
</dbReference>
<evidence type="ECO:0000256" key="1">
    <source>
        <dbReference type="ARBA" id="ARBA00022837"/>
    </source>
</evidence>
<dbReference type="InterPro" id="IPR011992">
    <property type="entry name" value="EF-hand-dom_pair"/>
</dbReference>
<comment type="caution">
    <text evidence="4">The sequence shown here is derived from an EMBL/GenBank/DDBJ whole genome shotgun (WGS) entry which is preliminary data.</text>
</comment>
<feature type="signal peptide" evidence="2">
    <location>
        <begin position="1"/>
        <end position="15"/>
    </location>
</feature>
<name>A0AAV2HD56_LYMST</name>
<dbReference type="Pfam" id="PF13202">
    <property type="entry name" value="EF-hand_5"/>
    <property type="match status" value="2"/>
</dbReference>
<reference evidence="4 5" key="1">
    <citation type="submission" date="2024-04" db="EMBL/GenBank/DDBJ databases">
        <authorList>
            <consortium name="Genoscope - CEA"/>
            <person name="William W."/>
        </authorList>
    </citation>
    <scope>NUCLEOTIDE SEQUENCE [LARGE SCALE GENOMIC DNA]</scope>
</reference>
<dbReference type="AlphaFoldDB" id="A0AAV2HD56"/>
<dbReference type="InterPro" id="IPR002048">
    <property type="entry name" value="EF_hand_dom"/>
</dbReference>
<dbReference type="PROSITE" id="PS50222">
    <property type="entry name" value="EF_HAND_2"/>
    <property type="match status" value="1"/>
</dbReference>
<feature type="chain" id="PRO_5043393665" description="EF-hand domain-containing protein" evidence="2">
    <location>
        <begin position="16"/>
        <end position="143"/>
    </location>
</feature>
<evidence type="ECO:0000256" key="2">
    <source>
        <dbReference type="SAM" id="SignalP"/>
    </source>
</evidence>
<dbReference type="Proteomes" id="UP001497497">
    <property type="component" value="Unassembled WGS sequence"/>
</dbReference>
<keyword evidence="1" id="KW-0106">Calcium</keyword>
<dbReference type="PROSITE" id="PS00018">
    <property type="entry name" value="EF_HAND_1"/>
    <property type="match status" value="1"/>
</dbReference>
<keyword evidence="5" id="KW-1185">Reference proteome</keyword>
<dbReference type="SUPFAM" id="SSF47473">
    <property type="entry name" value="EF-hand"/>
    <property type="match status" value="1"/>
</dbReference>
<dbReference type="EMBL" id="CAXITT010000086">
    <property type="protein sequence ID" value="CAL1531358.1"/>
    <property type="molecule type" value="Genomic_DNA"/>
</dbReference>
<organism evidence="4 5">
    <name type="scientific">Lymnaea stagnalis</name>
    <name type="common">Great pond snail</name>
    <name type="synonym">Helix stagnalis</name>
    <dbReference type="NCBI Taxonomy" id="6523"/>
    <lineage>
        <taxon>Eukaryota</taxon>
        <taxon>Metazoa</taxon>
        <taxon>Spiralia</taxon>
        <taxon>Lophotrochozoa</taxon>
        <taxon>Mollusca</taxon>
        <taxon>Gastropoda</taxon>
        <taxon>Heterobranchia</taxon>
        <taxon>Euthyneura</taxon>
        <taxon>Panpulmonata</taxon>
        <taxon>Hygrophila</taxon>
        <taxon>Lymnaeoidea</taxon>
        <taxon>Lymnaeidae</taxon>
        <taxon>Lymnaea</taxon>
    </lineage>
</organism>
<evidence type="ECO:0000313" key="5">
    <source>
        <dbReference type="Proteomes" id="UP001497497"/>
    </source>
</evidence>